<organism evidence="2">
    <name type="scientific">Candidatus Kentrum sp. MB</name>
    <dbReference type="NCBI Taxonomy" id="2138164"/>
    <lineage>
        <taxon>Bacteria</taxon>
        <taxon>Pseudomonadati</taxon>
        <taxon>Pseudomonadota</taxon>
        <taxon>Gammaproteobacteria</taxon>
        <taxon>Candidatus Kentrum</taxon>
    </lineage>
</organism>
<accession>A0A450XLJ2</accession>
<dbReference type="InterPro" id="IPR013078">
    <property type="entry name" value="His_Pase_superF_clade-1"/>
</dbReference>
<dbReference type="PIRSF" id="PIRSF000709">
    <property type="entry name" value="6PFK_2-Ptase"/>
    <property type="match status" value="1"/>
</dbReference>
<dbReference type="EMBL" id="CAADFO010000061">
    <property type="protein sequence ID" value="VFK30200.1"/>
    <property type="molecule type" value="Genomic_DNA"/>
</dbReference>
<evidence type="ECO:0000313" key="2">
    <source>
        <dbReference type="EMBL" id="VFK30200.1"/>
    </source>
</evidence>
<dbReference type="SUPFAM" id="SSF53254">
    <property type="entry name" value="Phosphoglycerate mutase-like"/>
    <property type="match status" value="1"/>
</dbReference>
<dbReference type="AlphaFoldDB" id="A0A450XLJ2"/>
<dbReference type="SMART" id="SM00855">
    <property type="entry name" value="PGAM"/>
    <property type="match status" value="1"/>
</dbReference>
<dbReference type="CDD" id="cd07067">
    <property type="entry name" value="HP_PGM_like"/>
    <property type="match status" value="1"/>
</dbReference>
<protein>
    <submittedName>
        <fullName evidence="2">Alpha-ribazole phosphatase</fullName>
    </submittedName>
</protein>
<keyword evidence="1" id="KW-0472">Membrane</keyword>
<dbReference type="Pfam" id="PF00300">
    <property type="entry name" value="His_Phos_1"/>
    <property type="match status" value="1"/>
</dbReference>
<proteinExistence type="predicted"/>
<keyword evidence="1" id="KW-0812">Transmembrane</keyword>
<evidence type="ECO:0000256" key="1">
    <source>
        <dbReference type="SAM" id="Phobius"/>
    </source>
</evidence>
<keyword evidence="1" id="KW-1133">Transmembrane helix</keyword>
<dbReference type="InterPro" id="IPR029033">
    <property type="entry name" value="His_PPase_superfam"/>
</dbReference>
<gene>
    <name evidence="2" type="ORF">BECKMB1821G_GA0114241_10613</name>
</gene>
<dbReference type="Gene3D" id="3.40.50.1240">
    <property type="entry name" value="Phosphoglycerate mutase-like"/>
    <property type="match status" value="1"/>
</dbReference>
<dbReference type="PANTHER" id="PTHR48100">
    <property type="entry name" value="BROAD-SPECIFICITY PHOSPHATASE YOR283W-RELATED"/>
    <property type="match status" value="1"/>
</dbReference>
<dbReference type="PANTHER" id="PTHR48100:SF59">
    <property type="entry name" value="ADENOSYLCOBALAMIN_ALPHA-RIBAZOLE PHOSPHATASE"/>
    <property type="match status" value="1"/>
</dbReference>
<reference evidence="2" key="1">
    <citation type="submission" date="2019-02" db="EMBL/GenBank/DDBJ databases">
        <authorList>
            <person name="Gruber-Vodicka R. H."/>
            <person name="Seah K. B. B."/>
        </authorList>
    </citation>
    <scope>NUCLEOTIDE SEQUENCE</scope>
    <source>
        <strain evidence="2">BECK_BZ197</strain>
    </source>
</reference>
<sequence length="184" mass="20476">MGRTDSPLTEAGVAHAHRLARRLERWFSSPTVGAISLLSSPARRAQETARLATGWIGLAMETDADLWEIDFGRWEGLSFQEIVSADLTLVTEWARGEMDFGFPEGERVGSFQARVARAGARMRRFREETLIVVTHGGVIRFLICYFLGLSPQSHLMFEVNPGSISRLRLYDGGAVLAGLNDFDF</sequence>
<name>A0A450XLJ2_9GAMM</name>
<feature type="transmembrane region" description="Helical" evidence="1">
    <location>
        <begin position="130"/>
        <end position="148"/>
    </location>
</feature>
<dbReference type="GO" id="GO:0005737">
    <property type="term" value="C:cytoplasm"/>
    <property type="evidence" value="ECO:0007669"/>
    <property type="project" value="TreeGrafter"/>
</dbReference>
<dbReference type="InterPro" id="IPR050275">
    <property type="entry name" value="PGM_Phosphatase"/>
</dbReference>
<dbReference type="GO" id="GO:0016791">
    <property type="term" value="F:phosphatase activity"/>
    <property type="evidence" value="ECO:0007669"/>
    <property type="project" value="TreeGrafter"/>
</dbReference>